<dbReference type="AlphaFoldDB" id="A0A834ZTX6"/>
<gene>
    <name evidence="7" type="ORF">HHK36_005310</name>
</gene>
<dbReference type="Gene3D" id="2.90.10.10">
    <property type="entry name" value="Bulb-type lectin domain"/>
    <property type="match status" value="1"/>
</dbReference>
<evidence type="ECO:0000313" key="8">
    <source>
        <dbReference type="Proteomes" id="UP000655225"/>
    </source>
</evidence>
<comment type="caution">
    <text evidence="7">The sequence shown here is derived from an EMBL/GenBank/DDBJ whole genome shotgun (WGS) entry which is preliminary data.</text>
</comment>
<evidence type="ECO:0000256" key="3">
    <source>
        <dbReference type="SAM" id="Phobius"/>
    </source>
</evidence>
<proteinExistence type="predicted"/>
<feature type="transmembrane region" description="Helical" evidence="3">
    <location>
        <begin position="436"/>
        <end position="456"/>
    </location>
</feature>
<dbReference type="Proteomes" id="UP000655225">
    <property type="component" value="Unassembled WGS sequence"/>
</dbReference>
<organism evidence="7 8">
    <name type="scientific">Tetracentron sinense</name>
    <name type="common">Spur-leaf</name>
    <dbReference type="NCBI Taxonomy" id="13715"/>
    <lineage>
        <taxon>Eukaryota</taxon>
        <taxon>Viridiplantae</taxon>
        <taxon>Streptophyta</taxon>
        <taxon>Embryophyta</taxon>
        <taxon>Tracheophyta</taxon>
        <taxon>Spermatophyta</taxon>
        <taxon>Magnoliopsida</taxon>
        <taxon>Trochodendrales</taxon>
        <taxon>Trochodendraceae</taxon>
        <taxon>Tetracentron</taxon>
    </lineage>
</organism>
<dbReference type="PANTHER" id="PTHR32444:SF247">
    <property type="entry name" value="OS01G0958200 PROTEIN"/>
    <property type="match status" value="1"/>
</dbReference>
<keyword evidence="8" id="KW-1185">Reference proteome</keyword>
<dbReference type="PROSITE" id="PS50927">
    <property type="entry name" value="BULB_LECTIN"/>
    <property type="match status" value="1"/>
</dbReference>
<keyword evidence="3" id="KW-0812">Transmembrane</keyword>
<keyword evidence="2" id="KW-1015">Disulfide bond</keyword>
<evidence type="ECO:0000256" key="2">
    <source>
        <dbReference type="ARBA" id="ARBA00023157"/>
    </source>
</evidence>
<feature type="signal peptide" evidence="4">
    <location>
        <begin position="1"/>
        <end position="28"/>
    </location>
</feature>
<dbReference type="InterPro" id="IPR001480">
    <property type="entry name" value="Bulb-type_lectin_dom"/>
</dbReference>
<dbReference type="PROSITE" id="PS50948">
    <property type="entry name" value="PAN"/>
    <property type="match status" value="1"/>
</dbReference>
<dbReference type="SMART" id="SM00108">
    <property type="entry name" value="B_lectin"/>
    <property type="match status" value="1"/>
</dbReference>
<dbReference type="GO" id="GO:0048544">
    <property type="term" value="P:recognition of pollen"/>
    <property type="evidence" value="ECO:0007669"/>
    <property type="project" value="InterPro"/>
</dbReference>
<dbReference type="FunFam" id="2.90.10.10:FF:000002">
    <property type="entry name" value="Serine/threonine-protein kinase"/>
    <property type="match status" value="1"/>
</dbReference>
<evidence type="ECO:0000256" key="1">
    <source>
        <dbReference type="ARBA" id="ARBA00022729"/>
    </source>
</evidence>
<evidence type="ECO:0000313" key="7">
    <source>
        <dbReference type="EMBL" id="KAF8409236.1"/>
    </source>
</evidence>
<feature type="chain" id="PRO_5032984593" evidence="4">
    <location>
        <begin position="29"/>
        <end position="619"/>
    </location>
</feature>
<dbReference type="EMBL" id="JABCRI010000003">
    <property type="protein sequence ID" value="KAF8409236.1"/>
    <property type="molecule type" value="Genomic_DNA"/>
</dbReference>
<dbReference type="CDD" id="cd00028">
    <property type="entry name" value="B_lectin"/>
    <property type="match status" value="1"/>
</dbReference>
<name>A0A834ZTX6_TETSI</name>
<reference evidence="7 8" key="1">
    <citation type="submission" date="2020-04" db="EMBL/GenBank/DDBJ databases">
        <title>Plant Genome Project.</title>
        <authorList>
            <person name="Zhang R.-G."/>
        </authorList>
    </citation>
    <scope>NUCLEOTIDE SEQUENCE [LARGE SCALE GENOMIC DNA]</scope>
    <source>
        <strain evidence="7">YNK0</strain>
        <tissue evidence="7">Leaf</tissue>
    </source>
</reference>
<protein>
    <submittedName>
        <fullName evidence="7">Uncharacterized protein</fullName>
    </submittedName>
</protein>
<dbReference type="InterPro" id="IPR000858">
    <property type="entry name" value="S_locus_glycoprot_dom"/>
</dbReference>
<sequence length="619" mass="69281">MGVRRKPWFNLPALLLYFLSFNTHFSIGADTIFPGQSLSGNQTIISKGGIFELGFFLPGNNSQNYYIGIWYKSIPVQTKVWVANRDKPLPDPFSSALKLSADGNLVLLNKSKVQIWSTNSTSHTSNSTVAVLLDSGNLILRERDSSKIIWQSFDHPTDTWLPGGKLGFNKLTHERQFLTSWRTSEDPAPGIFSVGVDPNQTSHSLLWNGSQRYWTSGNWTGRIFSLVPEIVKNYYIDNFTYVSNENESYFTYYASSIPALSRFVLNATGQIQEFTWGKNFKEWGLFWARPTEQCEVYAFCGAYGICNQRSMPLCQCIKGFEPRFSKDWNLGYHSGGCVRKTPLQCISGGNDSFLVMPNMRLKEDSESLIVGNAEECELACLSNCSCTAYAYDYDEGCLIWQGDLLNQQQLYDDTGLDLYVRVEVSEGKTKRLSTKVIMGAVAGVVILIGIVGAVIWRCRTRQFADALEAAEDSLVVFKHRELRSATNNFSEKLGEGDGMDDYFPSRVVNKINRGEEVLSSLLDYKLEGNADMEELSRACRVACWCIQDDDKDRPSMGHVVQILEGVLEMDTPPIPRFIQQIAENPVGDQVFAEASVNVSLGAWVHNTTASQAKSSSTIT</sequence>
<feature type="domain" description="Apple" evidence="6">
    <location>
        <begin position="345"/>
        <end position="423"/>
    </location>
</feature>
<feature type="domain" description="Bulb-type lectin" evidence="5">
    <location>
        <begin position="29"/>
        <end position="153"/>
    </location>
</feature>
<dbReference type="Pfam" id="PF08276">
    <property type="entry name" value="PAN_2"/>
    <property type="match status" value="1"/>
</dbReference>
<evidence type="ECO:0000259" key="5">
    <source>
        <dbReference type="PROSITE" id="PS50927"/>
    </source>
</evidence>
<evidence type="ECO:0000259" key="6">
    <source>
        <dbReference type="PROSITE" id="PS50948"/>
    </source>
</evidence>
<keyword evidence="3" id="KW-1133">Transmembrane helix</keyword>
<dbReference type="OMA" id="HTDGCVR"/>
<evidence type="ECO:0000256" key="4">
    <source>
        <dbReference type="SAM" id="SignalP"/>
    </source>
</evidence>
<dbReference type="Pfam" id="PF01453">
    <property type="entry name" value="B_lectin"/>
    <property type="match status" value="1"/>
</dbReference>
<dbReference type="Gene3D" id="1.10.510.10">
    <property type="entry name" value="Transferase(Phosphotransferase) domain 1"/>
    <property type="match status" value="1"/>
</dbReference>
<dbReference type="SUPFAM" id="SSF51110">
    <property type="entry name" value="alpha-D-mannose-specific plant lectins"/>
    <property type="match status" value="1"/>
</dbReference>
<dbReference type="SUPFAM" id="SSF57414">
    <property type="entry name" value="Hairpin loop containing domain-like"/>
    <property type="match status" value="1"/>
</dbReference>
<dbReference type="InterPro" id="IPR003609">
    <property type="entry name" value="Pan_app"/>
</dbReference>
<keyword evidence="1 4" id="KW-0732">Signal</keyword>
<dbReference type="SMART" id="SM00473">
    <property type="entry name" value="PAN_AP"/>
    <property type="match status" value="1"/>
</dbReference>
<dbReference type="InterPro" id="IPR036426">
    <property type="entry name" value="Bulb-type_lectin_dom_sf"/>
</dbReference>
<keyword evidence="3" id="KW-0472">Membrane</keyword>
<accession>A0A834ZTX6</accession>
<dbReference type="PANTHER" id="PTHR32444">
    <property type="entry name" value="BULB-TYPE LECTIN DOMAIN-CONTAINING PROTEIN"/>
    <property type="match status" value="1"/>
</dbReference>
<dbReference type="CDD" id="cd01098">
    <property type="entry name" value="PAN_AP_plant"/>
    <property type="match status" value="1"/>
</dbReference>
<dbReference type="Pfam" id="PF00954">
    <property type="entry name" value="S_locus_glycop"/>
    <property type="match status" value="1"/>
</dbReference>
<dbReference type="OrthoDB" id="643280at2759"/>